<dbReference type="Proteomes" id="UP000019095">
    <property type="component" value="Chromosome"/>
</dbReference>
<dbReference type="PANTHER" id="PTHR42928">
    <property type="entry name" value="TRICARBOXYLATE-BINDING PROTEIN"/>
    <property type="match status" value="1"/>
</dbReference>
<proteinExistence type="inferred from homology"/>
<dbReference type="SUPFAM" id="SSF53850">
    <property type="entry name" value="Periplasmic binding protein-like II"/>
    <property type="match status" value="1"/>
</dbReference>
<evidence type="ECO:0000313" key="3">
    <source>
        <dbReference type="EMBL" id="AHG63840.1"/>
    </source>
</evidence>
<dbReference type="PATRIC" id="fig|1247726.3.peg.1939"/>
<dbReference type="Gene3D" id="3.40.190.10">
    <property type="entry name" value="Periplasmic binding protein-like II"/>
    <property type="match status" value="1"/>
</dbReference>
<gene>
    <name evidence="3" type="ORF">MIM_c17590</name>
</gene>
<keyword evidence="2" id="KW-0732">Signal</keyword>
<name>W0PEY4_ADVMD</name>
<dbReference type="PIRSF" id="PIRSF017082">
    <property type="entry name" value="YflP"/>
    <property type="match status" value="1"/>
</dbReference>
<dbReference type="STRING" id="1247726.MIM_c17590"/>
<dbReference type="KEGG" id="amim:MIM_c17590"/>
<protein>
    <submittedName>
        <fullName evidence="3">Putative Bug-like extracytoplasmic solute binding receptor, TTT family</fullName>
    </submittedName>
</protein>
<keyword evidence="3" id="KW-0675">Receptor</keyword>
<dbReference type="Pfam" id="PF03401">
    <property type="entry name" value="TctC"/>
    <property type="match status" value="1"/>
</dbReference>
<feature type="chain" id="PRO_5004792895" evidence="2">
    <location>
        <begin position="27"/>
        <end position="327"/>
    </location>
</feature>
<sequence>MYKTGTTFWMRWAIAITTLNITPAHAEEPNLPETIKLIVGYPPGGSVDIVARLLAQPLSKTLGKNVIIENRPGAGGRIAAGTTKHASTDGSVVMIAPNALTTIQTLVYDGKLTYDITKDFTPVSRLASYPFALSVNAKSDIKNVADLNQWLQNHPEQSNYGSSSAGGMAHFSGLLYGKAANVNWTHVAFNGGSPLINGILGDHIVAGIDTLIDHHEQFKAGNLRILGLFSQQRYALAPEIPTLEEQGVKGLNVEGWYGAYVPAATDPAVVHKLDEALGKTMTDAEFVKKLNQLVIQPAYLSSPDFKKLQDQELKSWAPTIQESGFKP</sequence>
<dbReference type="Gene3D" id="3.40.190.150">
    <property type="entry name" value="Bordetella uptake gene, domain 1"/>
    <property type="match status" value="1"/>
</dbReference>
<dbReference type="RefSeq" id="WP_025372478.1">
    <property type="nucleotide sequence ID" value="NZ_CP003915.1"/>
</dbReference>
<reference evidence="3 4" key="1">
    <citation type="journal article" date="2014" name="Microbiology">
        <title>Unravelling the complete genome sequence of Advenella mimigardefordensis strain DPN7T and novel insights in the catabolism of the xenobiotic polythioester precursor 3,3'-dithiodipropionate.</title>
        <authorList>
            <person name="Wubbeler J.H."/>
            <person name="Hiessl S."/>
            <person name="Schuldes J."/>
            <person name="Thurmer A."/>
            <person name="Daniel R."/>
            <person name="Steinbuchel A."/>
        </authorList>
    </citation>
    <scope>NUCLEOTIDE SEQUENCE [LARGE SCALE GENOMIC DNA]</scope>
    <source>
        <strain evidence="4">DSM 17166 / LMG 22922 / DPN7</strain>
    </source>
</reference>
<dbReference type="EMBL" id="CP003915">
    <property type="protein sequence ID" value="AHG63840.1"/>
    <property type="molecule type" value="Genomic_DNA"/>
</dbReference>
<evidence type="ECO:0000256" key="1">
    <source>
        <dbReference type="ARBA" id="ARBA00006987"/>
    </source>
</evidence>
<dbReference type="HOGENOM" id="CLU_045683_0_2_4"/>
<accession>W0PEY4</accession>
<dbReference type="InterPro" id="IPR042100">
    <property type="entry name" value="Bug_dom1"/>
</dbReference>
<dbReference type="AlphaFoldDB" id="W0PEY4"/>
<dbReference type="PANTHER" id="PTHR42928:SF5">
    <property type="entry name" value="BLR1237 PROTEIN"/>
    <property type="match status" value="1"/>
</dbReference>
<organism evidence="3 4">
    <name type="scientific">Advenella mimigardefordensis (strain DSM 17166 / LMG 22922 / DPN7)</name>
    <dbReference type="NCBI Taxonomy" id="1247726"/>
    <lineage>
        <taxon>Bacteria</taxon>
        <taxon>Pseudomonadati</taxon>
        <taxon>Pseudomonadota</taxon>
        <taxon>Betaproteobacteria</taxon>
        <taxon>Burkholderiales</taxon>
        <taxon>Alcaligenaceae</taxon>
    </lineage>
</organism>
<comment type="similarity">
    <text evidence="1">Belongs to the UPF0065 (bug) family.</text>
</comment>
<evidence type="ECO:0000256" key="2">
    <source>
        <dbReference type="SAM" id="SignalP"/>
    </source>
</evidence>
<dbReference type="InterPro" id="IPR005064">
    <property type="entry name" value="BUG"/>
</dbReference>
<keyword evidence="4" id="KW-1185">Reference proteome</keyword>
<dbReference type="OrthoDB" id="9150102at2"/>
<evidence type="ECO:0000313" key="4">
    <source>
        <dbReference type="Proteomes" id="UP000019095"/>
    </source>
</evidence>
<dbReference type="eggNOG" id="COG3181">
    <property type="taxonomic scope" value="Bacteria"/>
</dbReference>
<feature type="signal peptide" evidence="2">
    <location>
        <begin position="1"/>
        <end position="26"/>
    </location>
</feature>